<accession>A0A9P6JGR6</accession>
<evidence type="ECO:0000313" key="6">
    <source>
        <dbReference type="EMBL" id="KAF9975383.1"/>
    </source>
</evidence>
<keyword evidence="4 5" id="KW-0472">Membrane</keyword>
<comment type="caution">
    <text evidence="6">The sequence shown here is derived from an EMBL/GenBank/DDBJ whole genome shotgun (WGS) entry which is preliminary data.</text>
</comment>
<evidence type="ECO:0000256" key="2">
    <source>
        <dbReference type="ARBA" id="ARBA00022692"/>
    </source>
</evidence>
<evidence type="ECO:0000256" key="3">
    <source>
        <dbReference type="ARBA" id="ARBA00022989"/>
    </source>
</evidence>
<feature type="transmembrane region" description="Helical" evidence="5">
    <location>
        <begin position="39"/>
        <end position="63"/>
    </location>
</feature>
<keyword evidence="7" id="KW-1185">Reference proteome</keyword>
<dbReference type="GO" id="GO:0016020">
    <property type="term" value="C:membrane"/>
    <property type="evidence" value="ECO:0007669"/>
    <property type="project" value="UniProtKB-SubCell"/>
</dbReference>
<gene>
    <name evidence="6" type="ORF">BGZ65_008270</name>
</gene>
<sequence length="402" mass="43918">MAPQDQMIINIICKTHFESQGQDHEQSIHASVGGDNCNALGAIVMGRLGFVKSIASIFTLGFYTAQSDRIGRKCLFYLTFIPIICSYLLVIYLDLTYTKWSIVLLYVNALMMGSLGATELLQPALVAYIALALGVITGPAIGAHVILKTGDNNGSALVVSAGALIVLTFYTALLPESCPKMSIPVDDALKISSAIRPGTPLFLGMTRTFLGRTKTFLADIFNPVLLFLPGRVNPSRDAGIKVVFIPYSNLKYNWDSYKDQIFFTFIGVASFAVYIAVFPALQFIYAGVTAHLQGRGSISVQESRGSSAIPDLPEYTPLLKDVVPNARMTEESVTQVGSNNAGYSIKKDLTFFLIGLLLYAIGNLVIAVFDTEVTLFVGMERCLTEEDRDMFATLFHVQWSVH</sequence>
<feature type="transmembrane region" description="Helical" evidence="5">
    <location>
        <begin position="153"/>
        <end position="173"/>
    </location>
</feature>
<organism evidence="6 7">
    <name type="scientific">Modicella reniformis</name>
    <dbReference type="NCBI Taxonomy" id="1440133"/>
    <lineage>
        <taxon>Eukaryota</taxon>
        <taxon>Fungi</taxon>
        <taxon>Fungi incertae sedis</taxon>
        <taxon>Mucoromycota</taxon>
        <taxon>Mortierellomycotina</taxon>
        <taxon>Mortierellomycetes</taxon>
        <taxon>Mortierellales</taxon>
        <taxon>Mortierellaceae</taxon>
        <taxon>Modicella</taxon>
    </lineage>
</organism>
<keyword evidence="3 5" id="KW-1133">Transmembrane helix</keyword>
<dbReference type="PANTHER" id="PTHR23507">
    <property type="entry name" value="ZGC:174356"/>
    <property type="match status" value="1"/>
</dbReference>
<evidence type="ECO:0000313" key="7">
    <source>
        <dbReference type="Proteomes" id="UP000749646"/>
    </source>
</evidence>
<dbReference type="SUPFAM" id="SSF103473">
    <property type="entry name" value="MFS general substrate transporter"/>
    <property type="match status" value="1"/>
</dbReference>
<dbReference type="AlphaFoldDB" id="A0A9P6JGR6"/>
<dbReference type="InterPro" id="IPR036259">
    <property type="entry name" value="MFS_trans_sf"/>
</dbReference>
<dbReference type="GO" id="GO:0022857">
    <property type="term" value="F:transmembrane transporter activity"/>
    <property type="evidence" value="ECO:0007669"/>
    <property type="project" value="TreeGrafter"/>
</dbReference>
<feature type="transmembrane region" description="Helical" evidence="5">
    <location>
        <begin position="349"/>
        <end position="369"/>
    </location>
</feature>
<name>A0A9P6JGR6_9FUNG</name>
<comment type="subcellular location">
    <subcellularLocation>
        <location evidence="1">Membrane</location>
        <topology evidence="1">Multi-pass membrane protein</topology>
    </subcellularLocation>
</comment>
<reference evidence="6" key="1">
    <citation type="journal article" date="2020" name="Fungal Divers.">
        <title>Resolving the Mortierellaceae phylogeny through synthesis of multi-gene phylogenetics and phylogenomics.</title>
        <authorList>
            <person name="Vandepol N."/>
            <person name="Liber J."/>
            <person name="Desiro A."/>
            <person name="Na H."/>
            <person name="Kennedy M."/>
            <person name="Barry K."/>
            <person name="Grigoriev I.V."/>
            <person name="Miller A.N."/>
            <person name="O'Donnell K."/>
            <person name="Stajich J.E."/>
            <person name="Bonito G."/>
        </authorList>
    </citation>
    <scope>NUCLEOTIDE SEQUENCE</scope>
    <source>
        <strain evidence="6">MES-2147</strain>
    </source>
</reference>
<feature type="transmembrane region" description="Helical" evidence="5">
    <location>
        <begin position="75"/>
        <end position="93"/>
    </location>
</feature>
<dbReference type="EMBL" id="JAAAHW010004344">
    <property type="protein sequence ID" value="KAF9975383.1"/>
    <property type="molecule type" value="Genomic_DNA"/>
</dbReference>
<evidence type="ECO:0000256" key="4">
    <source>
        <dbReference type="ARBA" id="ARBA00023136"/>
    </source>
</evidence>
<feature type="transmembrane region" description="Helical" evidence="5">
    <location>
        <begin position="99"/>
        <end position="118"/>
    </location>
</feature>
<evidence type="ECO:0000256" key="5">
    <source>
        <dbReference type="SAM" id="Phobius"/>
    </source>
</evidence>
<protein>
    <submittedName>
        <fullName evidence="6">Uncharacterized protein</fullName>
    </submittedName>
</protein>
<feature type="transmembrane region" description="Helical" evidence="5">
    <location>
        <begin position="261"/>
        <end position="285"/>
    </location>
</feature>
<feature type="transmembrane region" description="Helical" evidence="5">
    <location>
        <begin position="125"/>
        <end position="147"/>
    </location>
</feature>
<proteinExistence type="predicted"/>
<evidence type="ECO:0000256" key="1">
    <source>
        <dbReference type="ARBA" id="ARBA00004141"/>
    </source>
</evidence>
<keyword evidence="2 5" id="KW-0812">Transmembrane</keyword>
<dbReference type="PANTHER" id="PTHR23507:SF1">
    <property type="entry name" value="FI18259P1-RELATED"/>
    <property type="match status" value="1"/>
</dbReference>
<dbReference type="OrthoDB" id="3026777at2759"/>
<dbReference type="Proteomes" id="UP000749646">
    <property type="component" value="Unassembled WGS sequence"/>
</dbReference>